<proteinExistence type="predicted"/>
<evidence type="ECO:0000259" key="8">
    <source>
        <dbReference type="PROSITE" id="PS50110"/>
    </source>
</evidence>
<evidence type="ECO:0000256" key="2">
    <source>
        <dbReference type="ARBA" id="ARBA00023012"/>
    </source>
</evidence>
<dbReference type="InterPro" id="IPR036388">
    <property type="entry name" value="WH-like_DNA-bd_sf"/>
</dbReference>
<dbReference type="PROSITE" id="PS50043">
    <property type="entry name" value="HTH_LUXR_2"/>
    <property type="match status" value="1"/>
</dbReference>
<dbReference type="AlphaFoldDB" id="A0A1H9H416"/>
<dbReference type="PRINTS" id="PR00038">
    <property type="entry name" value="HTHLUXR"/>
</dbReference>
<dbReference type="InterPro" id="IPR011006">
    <property type="entry name" value="CheY-like_superfamily"/>
</dbReference>
<evidence type="ECO:0000313" key="9">
    <source>
        <dbReference type="EMBL" id="SEQ56978.1"/>
    </source>
</evidence>
<organism evidence="9 11">
    <name type="scientific">Nitrosomonas ureae</name>
    <dbReference type="NCBI Taxonomy" id="44577"/>
    <lineage>
        <taxon>Bacteria</taxon>
        <taxon>Pseudomonadati</taxon>
        <taxon>Pseudomonadota</taxon>
        <taxon>Betaproteobacteria</taxon>
        <taxon>Nitrosomonadales</taxon>
        <taxon>Nitrosomonadaceae</taxon>
        <taxon>Nitrosomonas</taxon>
    </lineage>
</organism>
<dbReference type="Pfam" id="PF00196">
    <property type="entry name" value="GerE"/>
    <property type="match status" value="1"/>
</dbReference>
<keyword evidence="1 6" id="KW-0597">Phosphoprotein</keyword>
<evidence type="ECO:0000256" key="1">
    <source>
        <dbReference type="ARBA" id="ARBA00022553"/>
    </source>
</evidence>
<feature type="domain" description="HTH luxR-type" evidence="7">
    <location>
        <begin position="141"/>
        <end position="206"/>
    </location>
</feature>
<dbReference type="SMART" id="SM00448">
    <property type="entry name" value="REC"/>
    <property type="match status" value="1"/>
</dbReference>
<keyword evidence="4" id="KW-0238">DNA-binding</keyword>
<dbReference type="RefSeq" id="WP_074722632.1">
    <property type="nucleotide sequence ID" value="NZ_FOFX01000087.1"/>
</dbReference>
<dbReference type="InterPro" id="IPR039420">
    <property type="entry name" value="WalR-like"/>
</dbReference>
<evidence type="ECO:0000313" key="12">
    <source>
        <dbReference type="Proteomes" id="UP000219335"/>
    </source>
</evidence>
<evidence type="ECO:0000313" key="11">
    <source>
        <dbReference type="Proteomes" id="UP000181998"/>
    </source>
</evidence>
<dbReference type="OrthoDB" id="9801101at2"/>
<protein>
    <submittedName>
        <fullName evidence="9">Two component transcriptional regulator, LuxR family</fullName>
    </submittedName>
</protein>
<keyword evidence="3" id="KW-0805">Transcription regulation</keyword>
<dbReference type="CDD" id="cd06170">
    <property type="entry name" value="LuxR_C_like"/>
    <property type="match status" value="1"/>
</dbReference>
<dbReference type="PANTHER" id="PTHR48111:SF4">
    <property type="entry name" value="DNA-BINDING DUAL TRANSCRIPTIONAL REGULATOR OMPR"/>
    <property type="match status" value="1"/>
</dbReference>
<reference evidence="9 11" key="1">
    <citation type="submission" date="2016-10" db="EMBL/GenBank/DDBJ databases">
        <authorList>
            <person name="de Groot N.N."/>
        </authorList>
    </citation>
    <scope>NUCLEOTIDE SEQUENCE [LARGE SCALE GENOMIC DNA]</scope>
    <source>
        <strain evidence="9 11">Nm9</strain>
    </source>
</reference>
<dbReference type="STRING" id="44577.ATY38_06330"/>
<evidence type="ECO:0000259" key="7">
    <source>
        <dbReference type="PROSITE" id="PS50043"/>
    </source>
</evidence>
<reference evidence="10 12" key="2">
    <citation type="submission" date="2017-09" db="EMBL/GenBank/DDBJ databases">
        <authorList>
            <person name="Ehlers B."/>
            <person name="Leendertz F.H."/>
        </authorList>
    </citation>
    <scope>NUCLEOTIDE SEQUENCE [LARGE SCALE GENOMIC DNA]</scope>
    <source>
        <strain evidence="10 12">Nm42</strain>
    </source>
</reference>
<dbReference type="CDD" id="cd17574">
    <property type="entry name" value="REC_OmpR"/>
    <property type="match status" value="1"/>
</dbReference>
<dbReference type="Pfam" id="PF00072">
    <property type="entry name" value="Response_reg"/>
    <property type="match status" value="1"/>
</dbReference>
<dbReference type="PROSITE" id="PS00622">
    <property type="entry name" value="HTH_LUXR_1"/>
    <property type="match status" value="1"/>
</dbReference>
<dbReference type="GO" id="GO:0000156">
    <property type="term" value="F:phosphorelay response regulator activity"/>
    <property type="evidence" value="ECO:0007669"/>
    <property type="project" value="TreeGrafter"/>
</dbReference>
<dbReference type="EMBL" id="FOFX01000087">
    <property type="protein sequence ID" value="SEQ56978.1"/>
    <property type="molecule type" value="Genomic_DNA"/>
</dbReference>
<dbReference type="Gene3D" id="1.10.10.10">
    <property type="entry name" value="Winged helix-like DNA-binding domain superfamily/Winged helix DNA-binding domain"/>
    <property type="match status" value="1"/>
</dbReference>
<dbReference type="Proteomes" id="UP000181998">
    <property type="component" value="Unassembled WGS sequence"/>
</dbReference>
<dbReference type="Gene3D" id="3.40.50.2300">
    <property type="match status" value="1"/>
</dbReference>
<dbReference type="GO" id="GO:0006355">
    <property type="term" value="P:regulation of DNA-templated transcription"/>
    <property type="evidence" value="ECO:0007669"/>
    <property type="project" value="InterPro"/>
</dbReference>
<evidence type="ECO:0000256" key="5">
    <source>
        <dbReference type="ARBA" id="ARBA00023163"/>
    </source>
</evidence>
<evidence type="ECO:0000256" key="6">
    <source>
        <dbReference type="PROSITE-ProRule" id="PRU00169"/>
    </source>
</evidence>
<dbReference type="EMBL" id="OCMU01000001">
    <property type="protein sequence ID" value="SOD18912.1"/>
    <property type="molecule type" value="Genomic_DNA"/>
</dbReference>
<feature type="modified residue" description="4-aspartylphosphate" evidence="6">
    <location>
        <position position="54"/>
    </location>
</feature>
<dbReference type="GO" id="GO:0000976">
    <property type="term" value="F:transcription cis-regulatory region binding"/>
    <property type="evidence" value="ECO:0007669"/>
    <property type="project" value="TreeGrafter"/>
</dbReference>
<dbReference type="SUPFAM" id="SSF52172">
    <property type="entry name" value="CheY-like"/>
    <property type="match status" value="1"/>
</dbReference>
<dbReference type="InterPro" id="IPR000792">
    <property type="entry name" value="Tscrpt_reg_LuxR_C"/>
</dbReference>
<dbReference type="GO" id="GO:0032993">
    <property type="term" value="C:protein-DNA complex"/>
    <property type="evidence" value="ECO:0007669"/>
    <property type="project" value="TreeGrafter"/>
</dbReference>
<feature type="domain" description="Response regulatory" evidence="8">
    <location>
        <begin position="5"/>
        <end position="121"/>
    </location>
</feature>
<dbReference type="GO" id="GO:0005829">
    <property type="term" value="C:cytosol"/>
    <property type="evidence" value="ECO:0007669"/>
    <property type="project" value="TreeGrafter"/>
</dbReference>
<gene>
    <name evidence="9" type="ORF">SAMN05421510_10874</name>
    <name evidence="10" type="ORF">SAMN06297164_1912</name>
</gene>
<keyword evidence="5" id="KW-0804">Transcription</keyword>
<sequence>MNNTLILIIEDEKSLRENISEIIRHYGYRVISAPSGEDGVKAALEFIPNIIICDIMLPGIDGFDVLTRLKQSSQLLSTAFIFLTAKSTRSDTRTGMNMGADDYLTKPFTKEELINSIKARIEKLAKTLNTQNERDKSIETALDNILALTKTERKVLTKISEGFTTPQIAQKLSVSQKTIENHRVNISRKLNLSGPNSLINFALRLRGQYS</sequence>
<name>A0A1H9H416_9PROT</name>
<dbReference type="InterPro" id="IPR001789">
    <property type="entry name" value="Sig_transdc_resp-reg_receiver"/>
</dbReference>
<dbReference type="PROSITE" id="PS50110">
    <property type="entry name" value="RESPONSE_REGULATORY"/>
    <property type="match status" value="1"/>
</dbReference>
<dbReference type="SMART" id="SM00421">
    <property type="entry name" value="HTH_LUXR"/>
    <property type="match status" value="1"/>
</dbReference>
<keyword evidence="2" id="KW-0902">Two-component regulatory system</keyword>
<dbReference type="Proteomes" id="UP000219335">
    <property type="component" value="Unassembled WGS sequence"/>
</dbReference>
<evidence type="ECO:0000313" key="10">
    <source>
        <dbReference type="EMBL" id="SOD18912.1"/>
    </source>
</evidence>
<evidence type="ECO:0000256" key="4">
    <source>
        <dbReference type="ARBA" id="ARBA00023125"/>
    </source>
</evidence>
<accession>A0A1H9H416</accession>
<dbReference type="PANTHER" id="PTHR48111">
    <property type="entry name" value="REGULATOR OF RPOS"/>
    <property type="match status" value="1"/>
</dbReference>
<evidence type="ECO:0000256" key="3">
    <source>
        <dbReference type="ARBA" id="ARBA00023015"/>
    </source>
</evidence>